<name>A0A1M2VLU4_TRAPU</name>
<comment type="caution">
    <text evidence="1">The sequence shown here is derived from an EMBL/GenBank/DDBJ whole genome shotgun (WGS) entry which is preliminary data.</text>
</comment>
<gene>
    <name evidence="1" type="ORF">TRAPUB_539</name>
</gene>
<evidence type="ECO:0000313" key="1">
    <source>
        <dbReference type="EMBL" id="OJT08533.1"/>
    </source>
</evidence>
<accession>A0A1M2VLU4</accession>
<organism evidence="1 2">
    <name type="scientific">Trametes pubescens</name>
    <name type="common">White-rot fungus</name>
    <dbReference type="NCBI Taxonomy" id="154538"/>
    <lineage>
        <taxon>Eukaryota</taxon>
        <taxon>Fungi</taxon>
        <taxon>Dikarya</taxon>
        <taxon>Basidiomycota</taxon>
        <taxon>Agaricomycotina</taxon>
        <taxon>Agaricomycetes</taxon>
        <taxon>Polyporales</taxon>
        <taxon>Polyporaceae</taxon>
        <taxon>Trametes</taxon>
    </lineage>
</organism>
<dbReference type="AlphaFoldDB" id="A0A1M2VLU4"/>
<evidence type="ECO:0000313" key="2">
    <source>
        <dbReference type="Proteomes" id="UP000184267"/>
    </source>
</evidence>
<dbReference type="STRING" id="154538.A0A1M2VLU4"/>
<proteinExistence type="predicted"/>
<dbReference type="EMBL" id="MNAD01001030">
    <property type="protein sequence ID" value="OJT08533.1"/>
    <property type="molecule type" value="Genomic_DNA"/>
</dbReference>
<dbReference type="OrthoDB" id="2800059at2759"/>
<protein>
    <submittedName>
        <fullName evidence="1">Uncharacterized protein</fullName>
    </submittedName>
</protein>
<reference evidence="1 2" key="1">
    <citation type="submission" date="2016-10" db="EMBL/GenBank/DDBJ databases">
        <title>Genome sequence of the basidiomycete white-rot fungus Trametes pubescens.</title>
        <authorList>
            <person name="Makela M.R."/>
            <person name="Granchi Z."/>
            <person name="Peng M."/>
            <person name="De Vries R.P."/>
            <person name="Grigoriev I."/>
            <person name="Riley R."/>
            <person name="Hilden K."/>
        </authorList>
    </citation>
    <scope>NUCLEOTIDE SEQUENCE [LARGE SCALE GENOMIC DNA]</scope>
    <source>
        <strain evidence="1 2">FBCC735</strain>
    </source>
</reference>
<dbReference type="Proteomes" id="UP000184267">
    <property type="component" value="Unassembled WGS sequence"/>
</dbReference>
<keyword evidence="2" id="KW-1185">Reference proteome</keyword>
<sequence length="207" mass="23632">MSLTATYGSYFYRGDEPIPVQFDTLAALVRMSHKYEMHDLYDTAIARLQAYYPSNLRSWDDICTRQRYVLAKPSDALALIKLAHLTEESSLLPTAYLICCSLDETRRVRIHTGEQTPLLAELSTWDHKRVLSGKARLAQMCGTRVFHMLRPIPCETCTSPELCTASVYKTWKEISLVKFEKATSDLYALEPLLNWFWEQAQGPGPCS</sequence>
<feature type="non-terminal residue" evidence="1">
    <location>
        <position position="207"/>
    </location>
</feature>